<gene>
    <name evidence="1" type="ORF">F3J40_21650</name>
</gene>
<dbReference type="EMBL" id="VWXF01000013">
    <property type="protein sequence ID" value="NIF24179.1"/>
    <property type="molecule type" value="Genomic_DNA"/>
</dbReference>
<dbReference type="Pfam" id="PF13988">
    <property type="entry name" value="DUF4225"/>
    <property type="match status" value="1"/>
</dbReference>
<dbReference type="Proteomes" id="UP001515683">
    <property type="component" value="Unassembled WGS sequence"/>
</dbReference>
<name>A0ABX0RLA3_9GAMM</name>
<dbReference type="InterPro" id="IPR025320">
    <property type="entry name" value="DUF4225"/>
</dbReference>
<comment type="caution">
    <text evidence="1">The sequence shown here is derived from an EMBL/GenBank/DDBJ whole genome shotgun (WGS) entry which is preliminary data.</text>
</comment>
<organism evidence="1 2">
    <name type="scientific">Candidatus Pantoea multigeneris</name>
    <dbReference type="NCBI Taxonomy" id="2608357"/>
    <lineage>
        <taxon>Bacteria</taxon>
        <taxon>Pseudomonadati</taxon>
        <taxon>Pseudomonadota</taxon>
        <taxon>Gammaproteobacteria</taxon>
        <taxon>Enterobacterales</taxon>
        <taxon>Erwiniaceae</taxon>
        <taxon>Pantoea</taxon>
    </lineage>
</organism>
<reference evidence="1 2" key="1">
    <citation type="journal article" date="2019" name="bioRxiv">
        <title>Bacteria contribute to plant secondary compound degradation in a generalist herbivore system.</title>
        <authorList>
            <person name="Francoeur C.B."/>
            <person name="Khadempour L."/>
            <person name="Moreira-Soto R.D."/>
            <person name="Gotting K."/>
            <person name="Book A.J."/>
            <person name="Pinto-Tomas A.A."/>
            <person name="Keefover-Ring K."/>
            <person name="Currie C.R."/>
        </authorList>
    </citation>
    <scope>NUCLEOTIDE SEQUENCE [LARGE SCALE GENOMIC DNA]</scope>
    <source>
        <strain evidence="1">Acro-835</strain>
    </source>
</reference>
<evidence type="ECO:0000313" key="1">
    <source>
        <dbReference type="EMBL" id="NIF24179.1"/>
    </source>
</evidence>
<proteinExistence type="predicted"/>
<evidence type="ECO:0000313" key="2">
    <source>
        <dbReference type="Proteomes" id="UP001515683"/>
    </source>
</evidence>
<keyword evidence="2" id="KW-1185">Reference proteome</keyword>
<protein>
    <submittedName>
        <fullName evidence="1">DUF4225 domain-containing protein</fullName>
    </submittedName>
</protein>
<accession>A0ABX0RLA3</accession>
<sequence length="288" mass="32080">MVFFCATQYPQGKTMDNYWQQNRLSNYYRAMANAEAKELSRVANSASLMHLKDGFVRMQFQDEISLFIREQLNKLSYAKTEDEFQACLNDIQQEKAYLIQQDQMLTSGEVALHVSAKLVVEKGILSYLIDGFGIVAGGLQIVIGFGVLFGSSVTLNPVGMLYGAMLTLHGANDAYEGLKNITSGREDNIGFTKKKYIEGAQFLGFDGSSGEIVYNMMSMGLSGYGMLRLSLKANTPKLFYYVPQDYIRGFKRMSKTDAALEAGTHTIALYNINSKISETTAPQKEENP</sequence>